<gene>
    <name evidence="2" type="ORF">E2F46_09325</name>
</gene>
<accession>A0A4R5TRM9</accession>
<evidence type="ECO:0000313" key="3">
    <source>
        <dbReference type="Proteomes" id="UP000294796"/>
    </source>
</evidence>
<evidence type="ECO:0000313" key="2">
    <source>
        <dbReference type="EMBL" id="TDK23725.1"/>
    </source>
</evidence>
<keyword evidence="3" id="KW-1185">Reference proteome</keyword>
<organism evidence="2 3">
    <name type="scientific">Luteimonas aestuarii</name>
    <dbReference type="NCBI Taxonomy" id="453837"/>
    <lineage>
        <taxon>Bacteria</taxon>
        <taxon>Pseudomonadati</taxon>
        <taxon>Pseudomonadota</taxon>
        <taxon>Gammaproteobacteria</taxon>
        <taxon>Lysobacterales</taxon>
        <taxon>Lysobacteraceae</taxon>
        <taxon>Luteimonas</taxon>
    </lineage>
</organism>
<reference evidence="2 3" key="1">
    <citation type="submission" date="2019-03" db="EMBL/GenBank/DDBJ databases">
        <title>Luteimonas zhaokaii sp.nov., isolated from the rectal contents of Plateau pika in Yushu, Qinghai Province, China.</title>
        <authorList>
            <person name="Zhang G."/>
        </authorList>
    </citation>
    <scope>NUCLEOTIDE SEQUENCE [LARGE SCALE GENOMIC DNA]</scope>
    <source>
        <strain evidence="2 3">B9</strain>
    </source>
</reference>
<sequence length="86" mass="9263">MPWLFLLFAILAFALAFTTSSVALAAISLLAALALLGFWVMGLLAQRIGNQARDDTLMLDPQELRRLREQAQARQAAAAQGDPPGP</sequence>
<proteinExistence type="predicted"/>
<keyword evidence="1" id="KW-1133">Transmembrane helix</keyword>
<feature type="transmembrane region" description="Helical" evidence="1">
    <location>
        <begin position="26"/>
        <end position="45"/>
    </location>
</feature>
<evidence type="ECO:0000256" key="1">
    <source>
        <dbReference type="SAM" id="Phobius"/>
    </source>
</evidence>
<dbReference type="EMBL" id="SMTF01000006">
    <property type="protein sequence ID" value="TDK23725.1"/>
    <property type="molecule type" value="Genomic_DNA"/>
</dbReference>
<dbReference type="RefSeq" id="WP_133321822.1">
    <property type="nucleotide sequence ID" value="NZ_SMTF01000006.1"/>
</dbReference>
<keyword evidence="1" id="KW-0472">Membrane</keyword>
<dbReference type="Proteomes" id="UP000294796">
    <property type="component" value="Unassembled WGS sequence"/>
</dbReference>
<dbReference type="AlphaFoldDB" id="A0A4R5TRM9"/>
<name>A0A4R5TRM9_9GAMM</name>
<comment type="caution">
    <text evidence="2">The sequence shown here is derived from an EMBL/GenBank/DDBJ whole genome shotgun (WGS) entry which is preliminary data.</text>
</comment>
<keyword evidence="1" id="KW-0812">Transmembrane</keyword>
<protein>
    <submittedName>
        <fullName evidence="2">Uncharacterized protein</fullName>
    </submittedName>
</protein>